<evidence type="ECO:0000256" key="2">
    <source>
        <dbReference type="ARBA" id="ARBA00022679"/>
    </source>
</evidence>
<dbReference type="OrthoDB" id="9808281at2"/>
<sequence>MIPGDIQVYYAQLDRPLKQSCFDGYKDRLPRSEQVRIENYKREQDRLAALVGKALLMIAATDRGFALDWSSLQRDAYGRPYFASGAGFADFNISHSGRYVVVAISMQGAVGIDIEARGSLTLADFENCFTPMEWRRIMESEDPTGQFFKSWCIKEAVIKAIGKGLSIPLADVHIGVGYARVAAEQYAYKQIAFREDYHLVVAAPQLSPLPIVPVDLTGRLDWAEERTSES</sequence>
<dbReference type="GO" id="GO:0000287">
    <property type="term" value="F:magnesium ion binding"/>
    <property type="evidence" value="ECO:0007669"/>
    <property type="project" value="InterPro"/>
</dbReference>
<dbReference type="Gene3D" id="3.90.470.20">
    <property type="entry name" value="4'-phosphopantetheinyl transferase domain"/>
    <property type="match status" value="2"/>
</dbReference>
<gene>
    <name evidence="5" type="ORF">B0I18_111115</name>
</gene>
<dbReference type="Proteomes" id="UP000240572">
    <property type="component" value="Unassembled WGS sequence"/>
</dbReference>
<dbReference type="RefSeq" id="WP_106524804.1">
    <property type="nucleotide sequence ID" value="NZ_PYGD01000011.1"/>
</dbReference>
<organism evidence="5 6">
    <name type="scientific">Taibaiella chishuiensis</name>
    <dbReference type="NCBI Taxonomy" id="1434707"/>
    <lineage>
        <taxon>Bacteria</taxon>
        <taxon>Pseudomonadati</taxon>
        <taxon>Bacteroidota</taxon>
        <taxon>Chitinophagia</taxon>
        <taxon>Chitinophagales</taxon>
        <taxon>Chitinophagaceae</taxon>
        <taxon>Taibaiella</taxon>
    </lineage>
</organism>
<dbReference type="GO" id="GO:0008897">
    <property type="term" value="F:holo-[acyl-carrier-protein] synthase activity"/>
    <property type="evidence" value="ECO:0007669"/>
    <property type="project" value="InterPro"/>
</dbReference>
<evidence type="ECO:0000256" key="1">
    <source>
        <dbReference type="ARBA" id="ARBA00010990"/>
    </source>
</evidence>
<dbReference type="SUPFAM" id="SSF56214">
    <property type="entry name" value="4'-phosphopantetheinyl transferase"/>
    <property type="match status" value="2"/>
</dbReference>
<name>A0A2P8CX86_9BACT</name>
<dbReference type="GO" id="GO:0005829">
    <property type="term" value="C:cytosol"/>
    <property type="evidence" value="ECO:0007669"/>
    <property type="project" value="TreeGrafter"/>
</dbReference>
<accession>A0A2P8CX86</accession>
<dbReference type="PANTHER" id="PTHR12215:SF10">
    <property type="entry name" value="L-AMINOADIPATE-SEMIALDEHYDE DEHYDROGENASE-PHOSPHOPANTETHEINYL TRANSFERASE"/>
    <property type="match status" value="1"/>
</dbReference>
<dbReference type="InterPro" id="IPR050559">
    <property type="entry name" value="P-Pant_transferase_sf"/>
</dbReference>
<dbReference type="InterPro" id="IPR008278">
    <property type="entry name" value="4-PPantetheinyl_Trfase_dom"/>
</dbReference>
<feature type="domain" description="4'-phosphopantetheinyl transferase" evidence="3">
    <location>
        <begin position="109"/>
        <end position="176"/>
    </location>
</feature>
<evidence type="ECO:0000259" key="4">
    <source>
        <dbReference type="Pfam" id="PF22624"/>
    </source>
</evidence>
<dbReference type="AlphaFoldDB" id="A0A2P8CX86"/>
<proteinExistence type="inferred from homology"/>
<evidence type="ECO:0000259" key="3">
    <source>
        <dbReference type="Pfam" id="PF01648"/>
    </source>
</evidence>
<dbReference type="Pfam" id="PF01648">
    <property type="entry name" value="ACPS"/>
    <property type="match status" value="1"/>
</dbReference>
<comment type="caution">
    <text evidence="5">The sequence shown here is derived from an EMBL/GenBank/DDBJ whole genome shotgun (WGS) entry which is preliminary data.</text>
</comment>
<dbReference type="GO" id="GO:0019878">
    <property type="term" value="P:lysine biosynthetic process via aminoadipic acid"/>
    <property type="evidence" value="ECO:0007669"/>
    <property type="project" value="TreeGrafter"/>
</dbReference>
<dbReference type="EMBL" id="PYGD01000011">
    <property type="protein sequence ID" value="PSK89559.1"/>
    <property type="molecule type" value="Genomic_DNA"/>
</dbReference>
<dbReference type="InterPro" id="IPR055066">
    <property type="entry name" value="AASDHPPT_N"/>
</dbReference>
<protein>
    <submittedName>
        <fullName evidence="5">4'-phosphopantetheinyl transferase</fullName>
    </submittedName>
</protein>
<comment type="similarity">
    <text evidence="1">Belongs to the P-Pant transferase superfamily. Gsp/Sfp/HetI/AcpT family.</text>
</comment>
<reference evidence="5 6" key="1">
    <citation type="submission" date="2018-03" db="EMBL/GenBank/DDBJ databases">
        <title>Genomic Encyclopedia of Type Strains, Phase III (KMG-III): the genomes of soil and plant-associated and newly described type strains.</title>
        <authorList>
            <person name="Whitman W."/>
        </authorList>
    </citation>
    <scope>NUCLEOTIDE SEQUENCE [LARGE SCALE GENOMIC DNA]</scope>
    <source>
        <strain evidence="5 6">CGMCC 1.12700</strain>
    </source>
</reference>
<evidence type="ECO:0000313" key="5">
    <source>
        <dbReference type="EMBL" id="PSK89559.1"/>
    </source>
</evidence>
<keyword evidence="2 5" id="KW-0808">Transferase</keyword>
<dbReference type="InterPro" id="IPR037143">
    <property type="entry name" value="4-PPantetheinyl_Trfase_dom_sf"/>
</dbReference>
<feature type="domain" description="4'-phosphopantetheinyl transferase N-terminal" evidence="4">
    <location>
        <begin position="25"/>
        <end position="104"/>
    </location>
</feature>
<dbReference type="Pfam" id="PF22624">
    <property type="entry name" value="AASDHPPT_N"/>
    <property type="match status" value="1"/>
</dbReference>
<keyword evidence="6" id="KW-1185">Reference proteome</keyword>
<evidence type="ECO:0000313" key="6">
    <source>
        <dbReference type="Proteomes" id="UP000240572"/>
    </source>
</evidence>
<dbReference type="PANTHER" id="PTHR12215">
    <property type="entry name" value="PHOSPHOPANTETHEINE TRANSFERASE"/>
    <property type="match status" value="1"/>
</dbReference>